<evidence type="ECO:0000313" key="3">
    <source>
        <dbReference type="EMBL" id="AHB50391.1"/>
    </source>
</evidence>
<reference evidence="3 4" key="1">
    <citation type="journal article" date="2014" name="Genome Announc.">
        <title>Complete Genome Sequence of Hyphomicrobium nitrativorans Strain NL23, a Denitrifying Bacterium Isolated from Biofilm of a Methanol-Fed Denitrification System Treating Seawater at the Montreal Biodome.</title>
        <authorList>
            <person name="Martineau C."/>
            <person name="Villeneuve C."/>
            <person name="Mauffrey F."/>
            <person name="Villemur R."/>
        </authorList>
    </citation>
    <scope>NUCLEOTIDE SEQUENCE [LARGE SCALE GENOMIC DNA]</scope>
    <source>
        <strain evidence="3">NL23</strain>
    </source>
</reference>
<dbReference type="PATRIC" id="fig|1029756.8.peg.3270"/>
<sequence length="103" mass="11102">MKMTTILSAAAAAIVLTSGAAMAHPGKGHGGPGYKSGYSQQQIKHHRGAGPAQRAAIARSAANLAALKRRAWRDGRLSMIEKAQIRNAERRHAALVQRVHRFR</sequence>
<protein>
    <submittedName>
        <fullName evidence="3">Uncharacterized protein</fullName>
    </submittedName>
</protein>
<dbReference type="HOGENOM" id="CLU_2259945_0_0_5"/>
<evidence type="ECO:0000313" key="4">
    <source>
        <dbReference type="Proteomes" id="UP000018542"/>
    </source>
</evidence>
<dbReference type="KEGG" id="hni:W911_15695"/>
<dbReference type="EMBL" id="CP006912">
    <property type="protein sequence ID" value="AHB50391.1"/>
    <property type="molecule type" value="Genomic_DNA"/>
</dbReference>
<gene>
    <name evidence="3" type="ORF">W911_15695</name>
</gene>
<proteinExistence type="predicted"/>
<name>V5SHQ8_9HYPH</name>
<feature type="chain" id="PRO_5005714151" evidence="2">
    <location>
        <begin position="24"/>
        <end position="103"/>
    </location>
</feature>
<accession>V5SHQ8</accession>
<keyword evidence="4" id="KW-1185">Reference proteome</keyword>
<evidence type="ECO:0000256" key="2">
    <source>
        <dbReference type="SAM" id="SignalP"/>
    </source>
</evidence>
<dbReference type="Proteomes" id="UP000018542">
    <property type="component" value="Chromosome"/>
</dbReference>
<evidence type="ECO:0000256" key="1">
    <source>
        <dbReference type="SAM" id="MobiDB-lite"/>
    </source>
</evidence>
<dbReference type="RefSeq" id="WP_023788441.1">
    <property type="nucleotide sequence ID" value="NC_022997.1"/>
</dbReference>
<feature type="region of interest" description="Disordered" evidence="1">
    <location>
        <begin position="26"/>
        <end position="49"/>
    </location>
</feature>
<dbReference type="AlphaFoldDB" id="V5SHQ8"/>
<keyword evidence="2" id="KW-0732">Signal</keyword>
<feature type="signal peptide" evidence="2">
    <location>
        <begin position="1"/>
        <end position="23"/>
    </location>
</feature>
<organism evidence="3 4">
    <name type="scientific">Hyphomicrobium nitrativorans NL23</name>
    <dbReference type="NCBI Taxonomy" id="1029756"/>
    <lineage>
        <taxon>Bacteria</taxon>
        <taxon>Pseudomonadati</taxon>
        <taxon>Pseudomonadota</taxon>
        <taxon>Alphaproteobacteria</taxon>
        <taxon>Hyphomicrobiales</taxon>
        <taxon>Hyphomicrobiaceae</taxon>
        <taxon>Hyphomicrobium</taxon>
    </lineage>
</organism>